<keyword evidence="2" id="KW-1185">Reference proteome</keyword>
<accession>A0A6S7KNQ4</accession>
<dbReference type="EMBL" id="CACRXK020032785">
    <property type="protein sequence ID" value="CAB4043631.1"/>
    <property type="molecule type" value="Genomic_DNA"/>
</dbReference>
<dbReference type="Proteomes" id="UP001152795">
    <property type="component" value="Unassembled WGS sequence"/>
</dbReference>
<evidence type="ECO:0000313" key="2">
    <source>
        <dbReference type="Proteomes" id="UP001152795"/>
    </source>
</evidence>
<evidence type="ECO:0000313" key="1">
    <source>
        <dbReference type="EMBL" id="CAB4043631.1"/>
    </source>
</evidence>
<reference evidence="1" key="1">
    <citation type="submission" date="2020-04" db="EMBL/GenBank/DDBJ databases">
        <authorList>
            <person name="Alioto T."/>
            <person name="Alioto T."/>
            <person name="Gomez Garrido J."/>
        </authorList>
    </citation>
    <scope>NUCLEOTIDE SEQUENCE</scope>
    <source>
        <strain evidence="1">A484AB</strain>
    </source>
</reference>
<organism evidence="1 2">
    <name type="scientific">Paramuricea clavata</name>
    <name type="common">Red gorgonian</name>
    <name type="synonym">Violescent sea-whip</name>
    <dbReference type="NCBI Taxonomy" id="317549"/>
    <lineage>
        <taxon>Eukaryota</taxon>
        <taxon>Metazoa</taxon>
        <taxon>Cnidaria</taxon>
        <taxon>Anthozoa</taxon>
        <taxon>Octocorallia</taxon>
        <taxon>Malacalcyonacea</taxon>
        <taxon>Plexauridae</taxon>
        <taxon>Paramuricea</taxon>
    </lineage>
</organism>
<protein>
    <submittedName>
        <fullName evidence="1">Uncharacterized protein</fullName>
    </submittedName>
</protein>
<name>A0A6S7KNQ4_PARCT</name>
<dbReference type="AlphaFoldDB" id="A0A6S7KNQ4"/>
<sequence length="118" mass="13494">MALEKGQVFIEEGLRDMTIEDLQEFSNIFASEFNNSDIHDRVLCFQIIENETKVVDSEDEYESRCESETGSNLHVLSGDVFSTEYEDQPVEVKDNSCEMTSIDGNMFLNYKLMAIMGI</sequence>
<comment type="caution">
    <text evidence="1">The sequence shown here is derived from an EMBL/GenBank/DDBJ whole genome shotgun (WGS) entry which is preliminary data.</text>
</comment>
<proteinExistence type="predicted"/>
<gene>
    <name evidence="1" type="ORF">PACLA_8A019095</name>
</gene>